<evidence type="ECO:0000259" key="12">
    <source>
        <dbReference type="PROSITE" id="PS50262"/>
    </source>
</evidence>
<dbReference type="Proteomes" id="UP000014760">
    <property type="component" value="Unassembled WGS sequence"/>
</dbReference>
<evidence type="ECO:0000256" key="5">
    <source>
        <dbReference type="ARBA" id="ARBA00023040"/>
    </source>
</evidence>
<evidence type="ECO:0000313" key="15">
    <source>
        <dbReference type="Proteomes" id="UP000014760"/>
    </source>
</evidence>
<feature type="transmembrane region" description="Helical" evidence="11">
    <location>
        <begin position="186"/>
        <end position="209"/>
    </location>
</feature>
<dbReference type="AlphaFoldDB" id="R7US33"/>
<evidence type="ECO:0000256" key="6">
    <source>
        <dbReference type="ARBA" id="ARBA00023136"/>
    </source>
</evidence>
<evidence type="ECO:0000256" key="9">
    <source>
        <dbReference type="ARBA" id="ARBA00023180"/>
    </source>
</evidence>
<dbReference type="PROSITE" id="PS00237">
    <property type="entry name" value="G_PROTEIN_RECEP_F1_1"/>
    <property type="match status" value="1"/>
</dbReference>
<sequence>MHNETVQILGQPLLPPLVNSSGESSLLFDPWYSAVEIVVAVLSVIGNLLVIVVFYRYQVLRTITNYYVISLAVADLLVGLVGIPSALFTAVGLPHNFHACLFMTSVLMLLCTGSIFSLVGVTIDRFWAIFYPLTYHGGMTHRRALITITVCWMTASLIGVLPSMGWNSGAPDPPQCLFLEVMDLRYLFFIFVATILIPSMFMAVVYFLIYRAVRRQVSNPRYQRNGRQLSIRNIRHHVTGGGLQPLTAETRAAKSLAVIVMLFVVSWIPLYLLNTVMYFLPELAVPERFIKFLIVLSHFNSCWNPALYAWGMRDFRHCLHKMLSQFHKPRTLIAML</sequence>
<keyword evidence="7" id="KW-1015">Disulfide bond</keyword>
<dbReference type="STRING" id="283909.R7US33"/>
<dbReference type="EMBL" id="KB298315">
    <property type="protein sequence ID" value="ELU09324.1"/>
    <property type="molecule type" value="Genomic_DNA"/>
</dbReference>
<feature type="transmembrane region" description="Helical" evidence="11">
    <location>
        <begin position="66"/>
        <end position="89"/>
    </location>
</feature>
<organism evidence="13">
    <name type="scientific">Capitella teleta</name>
    <name type="common">Polychaete worm</name>
    <dbReference type="NCBI Taxonomy" id="283909"/>
    <lineage>
        <taxon>Eukaryota</taxon>
        <taxon>Metazoa</taxon>
        <taxon>Spiralia</taxon>
        <taxon>Lophotrochozoa</taxon>
        <taxon>Annelida</taxon>
        <taxon>Polychaeta</taxon>
        <taxon>Sedentaria</taxon>
        <taxon>Scolecida</taxon>
        <taxon>Capitellidae</taxon>
        <taxon>Capitella</taxon>
    </lineage>
</organism>
<evidence type="ECO:0000256" key="1">
    <source>
        <dbReference type="ARBA" id="ARBA00004651"/>
    </source>
</evidence>
<accession>R7US33</accession>
<keyword evidence="10" id="KW-0807">Transducer</keyword>
<evidence type="ECO:0000313" key="14">
    <source>
        <dbReference type="EnsemblMetazoa" id="CapteP113294"/>
    </source>
</evidence>
<keyword evidence="8" id="KW-0675">Receptor</keyword>
<name>R7US33_CAPTE</name>
<keyword evidence="15" id="KW-1185">Reference proteome</keyword>
<feature type="transmembrane region" description="Helical" evidence="11">
    <location>
        <begin position="31"/>
        <end position="54"/>
    </location>
</feature>
<evidence type="ECO:0000256" key="3">
    <source>
        <dbReference type="ARBA" id="ARBA00022692"/>
    </source>
</evidence>
<proteinExistence type="predicted"/>
<dbReference type="InterPro" id="IPR017452">
    <property type="entry name" value="GPCR_Rhodpsn_7TM"/>
</dbReference>
<reference evidence="15" key="1">
    <citation type="submission" date="2012-12" db="EMBL/GenBank/DDBJ databases">
        <authorList>
            <person name="Hellsten U."/>
            <person name="Grimwood J."/>
            <person name="Chapman J.A."/>
            <person name="Shapiro H."/>
            <person name="Aerts A."/>
            <person name="Otillar R.P."/>
            <person name="Terry A.Y."/>
            <person name="Boore J.L."/>
            <person name="Simakov O."/>
            <person name="Marletaz F."/>
            <person name="Cho S.-J."/>
            <person name="Edsinger-Gonzales E."/>
            <person name="Havlak P."/>
            <person name="Kuo D.-H."/>
            <person name="Larsson T."/>
            <person name="Lv J."/>
            <person name="Arendt D."/>
            <person name="Savage R."/>
            <person name="Osoegawa K."/>
            <person name="de Jong P."/>
            <person name="Lindberg D.R."/>
            <person name="Seaver E.C."/>
            <person name="Weisblat D.A."/>
            <person name="Putnam N.H."/>
            <person name="Grigoriev I.V."/>
            <person name="Rokhsar D.S."/>
        </authorList>
    </citation>
    <scope>NUCLEOTIDE SEQUENCE</scope>
    <source>
        <strain evidence="15">I ESC-2004</strain>
    </source>
</reference>
<dbReference type="CDD" id="cd14968">
    <property type="entry name" value="7tmA_Adenosine_R"/>
    <property type="match status" value="1"/>
</dbReference>
<feature type="transmembrane region" description="Helical" evidence="11">
    <location>
        <begin position="292"/>
        <end position="311"/>
    </location>
</feature>
<dbReference type="InterPro" id="IPR000276">
    <property type="entry name" value="GPCR_Rhodpsn"/>
</dbReference>
<keyword evidence="4 11" id="KW-1133">Transmembrane helix</keyword>
<feature type="domain" description="G-protein coupled receptors family 1 profile" evidence="12">
    <location>
        <begin position="46"/>
        <end position="308"/>
    </location>
</feature>
<dbReference type="OMA" id="YKMKSFR"/>
<keyword evidence="3 11" id="KW-0812">Transmembrane</keyword>
<protein>
    <recommendedName>
        <fullName evidence="12">G-protein coupled receptors family 1 profile domain-containing protein</fullName>
    </recommendedName>
</protein>
<evidence type="ECO:0000256" key="4">
    <source>
        <dbReference type="ARBA" id="ARBA00022989"/>
    </source>
</evidence>
<reference evidence="13 15" key="2">
    <citation type="journal article" date="2013" name="Nature">
        <title>Insights into bilaterian evolution from three spiralian genomes.</title>
        <authorList>
            <person name="Simakov O."/>
            <person name="Marletaz F."/>
            <person name="Cho S.J."/>
            <person name="Edsinger-Gonzales E."/>
            <person name="Havlak P."/>
            <person name="Hellsten U."/>
            <person name="Kuo D.H."/>
            <person name="Larsson T."/>
            <person name="Lv J."/>
            <person name="Arendt D."/>
            <person name="Savage R."/>
            <person name="Osoegawa K."/>
            <person name="de Jong P."/>
            <person name="Grimwood J."/>
            <person name="Chapman J.A."/>
            <person name="Shapiro H."/>
            <person name="Aerts A."/>
            <person name="Otillar R.P."/>
            <person name="Terry A.Y."/>
            <person name="Boore J.L."/>
            <person name="Grigoriev I.V."/>
            <person name="Lindberg D.R."/>
            <person name="Seaver E.C."/>
            <person name="Weisblat D.A."/>
            <person name="Putnam N.H."/>
            <person name="Rokhsar D.S."/>
        </authorList>
    </citation>
    <scope>NUCLEOTIDE SEQUENCE</scope>
    <source>
        <strain evidence="13 15">I ESC-2004</strain>
    </source>
</reference>
<gene>
    <name evidence="13" type="ORF">CAPTEDRAFT_113294</name>
</gene>
<dbReference type="PROSITE" id="PS50262">
    <property type="entry name" value="G_PROTEIN_RECEP_F1_2"/>
    <property type="match status" value="1"/>
</dbReference>
<keyword evidence="9" id="KW-0325">Glycoprotein</keyword>
<dbReference type="PRINTS" id="PR00424">
    <property type="entry name" value="ADENOSINER"/>
</dbReference>
<feature type="transmembrane region" description="Helical" evidence="11">
    <location>
        <begin position="256"/>
        <end position="280"/>
    </location>
</feature>
<evidence type="ECO:0000256" key="10">
    <source>
        <dbReference type="ARBA" id="ARBA00023224"/>
    </source>
</evidence>
<evidence type="ECO:0000256" key="11">
    <source>
        <dbReference type="SAM" id="Phobius"/>
    </source>
</evidence>
<dbReference type="Pfam" id="PF00001">
    <property type="entry name" value="7tm_1"/>
    <property type="match status" value="1"/>
</dbReference>
<dbReference type="PANTHER" id="PTHR24246:SF27">
    <property type="entry name" value="ADENOSINE RECEPTOR, ISOFORM A"/>
    <property type="match status" value="1"/>
</dbReference>
<evidence type="ECO:0000256" key="7">
    <source>
        <dbReference type="ARBA" id="ARBA00023157"/>
    </source>
</evidence>
<comment type="subcellular location">
    <subcellularLocation>
        <location evidence="1">Cell membrane</location>
        <topology evidence="1">Multi-pass membrane protein</topology>
    </subcellularLocation>
</comment>
<dbReference type="OrthoDB" id="9445642at2759"/>
<feature type="transmembrane region" description="Helical" evidence="11">
    <location>
        <begin position="144"/>
        <end position="166"/>
    </location>
</feature>
<evidence type="ECO:0000313" key="13">
    <source>
        <dbReference type="EMBL" id="ELU09324.1"/>
    </source>
</evidence>
<dbReference type="HOGENOM" id="CLU_009579_11_5_1"/>
<evidence type="ECO:0000256" key="2">
    <source>
        <dbReference type="ARBA" id="ARBA00022475"/>
    </source>
</evidence>
<reference evidence="14" key="3">
    <citation type="submission" date="2015-06" db="UniProtKB">
        <authorList>
            <consortium name="EnsemblMetazoa"/>
        </authorList>
    </citation>
    <scope>IDENTIFICATION</scope>
</reference>
<keyword evidence="2" id="KW-1003">Cell membrane</keyword>
<dbReference type="SUPFAM" id="SSF81321">
    <property type="entry name" value="Family A G protein-coupled receptor-like"/>
    <property type="match status" value="1"/>
</dbReference>
<keyword evidence="5" id="KW-0297">G-protein coupled receptor</keyword>
<dbReference type="InterPro" id="IPR001634">
    <property type="entry name" value="Adenosn_rcpt"/>
</dbReference>
<dbReference type="GO" id="GO:0005886">
    <property type="term" value="C:plasma membrane"/>
    <property type="evidence" value="ECO:0007669"/>
    <property type="project" value="UniProtKB-SubCell"/>
</dbReference>
<feature type="transmembrane region" description="Helical" evidence="11">
    <location>
        <begin position="101"/>
        <end position="123"/>
    </location>
</feature>
<dbReference type="PANTHER" id="PTHR24246">
    <property type="entry name" value="OLFACTORY RECEPTOR AND ADENOSINE RECEPTOR"/>
    <property type="match status" value="1"/>
</dbReference>
<dbReference type="EMBL" id="AMQN01006415">
    <property type="status" value="NOT_ANNOTATED_CDS"/>
    <property type="molecule type" value="Genomic_DNA"/>
</dbReference>
<dbReference type="GO" id="GO:0001609">
    <property type="term" value="F:G protein-coupled adenosine receptor activity"/>
    <property type="evidence" value="ECO:0007669"/>
    <property type="project" value="InterPro"/>
</dbReference>
<evidence type="ECO:0000256" key="8">
    <source>
        <dbReference type="ARBA" id="ARBA00023170"/>
    </source>
</evidence>
<dbReference type="Gene3D" id="1.20.1070.10">
    <property type="entry name" value="Rhodopsin 7-helix transmembrane proteins"/>
    <property type="match status" value="1"/>
</dbReference>
<dbReference type="SMART" id="SM01381">
    <property type="entry name" value="7TM_GPCR_Srsx"/>
    <property type="match status" value="1"/>
</dbReference>
<dbReference type="PRINTS" id="PR00237">
    <property type="entry name" value="GPCRRHODOPSN"/>
</dbReference>
<keyword evidence="6 11" id="KW-0472">Membrane</keyword>
<dbReference type="EnsemblMetazoa" id="CapteT113294">
    <property type="protein sequence ID" value="CapteP113294"/>
    <property type="gene ID" value="CapteG113294"/>
</dbReference>